<protein>
    <submittedName>
        <fullName evidence="5">AsnC family transcriptional regulator</fullName>
    </submittedName>
</protein>
<dbReference type="RefSeq" id="WP_231331791.1">
    <property type="nucleotide sequence ID" value="NZ_CP059572.1"/>
</dbReference>
<proteinExistence type="predicted"/>
<evidence type="ECO:0000259" key="4">
    <source>
        <dbReference type="PROSITE" id="PS50956"/>
    </source>
</evidence>
<dbReference type="SMART" id="SM00344">
    <property type="entry name" value="HTH_ASNC"/>
    <property type="match status" value="2"/>
</dbReference>
<gene>
    <name evidence="5" type="ORF">AGRA3207_007181</name>
</gene>
<dbReference type="Pfam" id="PF13404">
    <property type="entry name" value="HTH_AsnC-type"/>
    <property type="match status" value="2"/>
</dbReference>
<dbReference type="PANTHER" id="PTHR30154:SF34">
    <property type="entry name" value="TRANSCRIPTIONAL REGULATOR AZLB"/>
    <property type="match status" value="1"/>
</dbReference>
<dbReference type="Gene3D" id="1.10.10.10">
    <property type="entry name" value="Winged helix-like DNA-binding domain superfamily/Winged helix DNA-binding domain"/>
    <property type="match status" value="2"/>
</dbReference>
<dbReference type="EMBL" id="CP059572">
    <property type="protein sequence ID" value="QXJ25660.1"/>
    <property type="molecule type" value="Genomic_DNA"/>
</dbReference>
<accession>A0ABX8R3K9</accession>
<dbReference type="InterPro" id="IPR000485">
    <property type="entry name" value="AsnC-type_HTH_dom"/>
</dbReference>
<dbReference type="SUPFAM" id="SSF54909">
    <property type="entry name" value="Dimeric alpha+beta barrel"/>
    <property type="match status" value="1"/>
</dbReference>
<dbReference type="InterPro" id="IPR036388">
    <property type="entry name" value="WH-like_DNA-bd_sf"/>
</dbReference>
<dbReference type="InterPro" id="IPR019887">
    <property type="entry name" value="Tscrpt_reg_AsnC/Lrp_C"/>
</dbReference>
<feature type="domain" description="HTH asnC-type" evidence="4">
    <location>
        <begin position="2"/>
        <end position="62"/>
    </location>
</feature>
<dbReference type="SUPFAM" id="SSF46785">
    <property type="entry name" value="Winged helix' DNA-binding domain"/>
    <property type="match status" value="2"/>
</dbReference>
<evidence type="ECO:0000313" key="5">
    <source>
        <dbReference type="EMBL" id="QXJ25660.1"/>
    </source>
</evidence>
<sequence length="325" mass="34347">MLDEVDRGLVHALHVDGRAPFSRIADVLGVSTQTVARRYRRLRAHAGLRVVGLAERDRAGLSSWVVRLTTTPTASQAVAHSLARRADTSWVKLTSGGTEIFAVVQAPHDADASRSLLLHDIPRRGGITAVSAHLMLHTYLGGPTTWRGRLRALTPAQQERLAPPAVPPGGHAPPPADADRRLIEALGQDGRASYSVLAAATGWSQATVARRLTGLRASGALFFDVEIDTAVYGVTTQALLWMSIAPAHLEDVASALATHDELAVVAATTGPTNLLAQALCASPADLYHYLTCKLSALEQIGAIETAPVLRTVKAAGTLPGGRPPR</sequence>
<organism evidence="5 6">
    <name type="scientific">Actinomadura graeca</name>
    <dbReference type="NCBI Taxonomy" id="2750812"/>
    <lineage>
        <taxon>Bacteria</taxon>
        <taxon>Bacillati</taxon>
        <taxon>Actinomycetota</taxon>
        <taxon>Actinomycetes</taxon>
        <taxon>Streptosporangiales</taxon>
        <taxon>Thermomonosporaceae</taxon>
        <taxon>Actinomadura</taxon>
    </lineage>
</organism>
<dbReference type="PROSITE" id="PS50956">
    <property type="entry name" value="HTH_ASNC_2"/>
    <property type="match status" value="1"/>
</dbReference>
<dbReference type="PANTHER" id="PTHR30154">
    <property type="entry name" value="LEUCINE-RESPONSIVE REGULATORY PROTEIN"/>
    <property type="match status" value="1"/>
</dbReference>
<dbReference type="Proteomes" id="UP001049518">
    <property type="component" value="Chromosome"/>
</dbReference>
<evidence type="ECO:0000256" key="3">
    <source>
        <dbReference type="ARBA" id="ARBA00023163"/>
    </source>
</evidence>
<keyword evidence="6" id="KW-1185">Reference proteome</keyword>
<dbReference type="Gene3D" id="3.30.70.920">
    <property type="match status" value="1"/>
</dbReference>
<reference evidence="5" key="1">
    <citation type="submission" date="2020-07" db="EMBL/GenBank/DDBJ databases">
        <authorList>
            <person name="Tarantini F.S."/>
            <person name="Hong K.W."/>
            <person name="Chan K.G."/>
        </authorList>
    </citation>
    <scope>NUCLEOTIDE SEQUENCE</scope>
    <source>
        <strain evidence="5">32-07</strain>
    </source>
</reference>
<dbReference type="Pfam" id="PF01037">
    <property type="entry name" value="AsnC_trans_reg"/>
    <property type="match status" value="1"/>
</dbReference>
<keyword evidence="3" id="KW-0804">Transcription</keyword>
<dbReference type="InterPro" id="IPR036390">
    <property type="entry name" value="WH_DNA-bd_sf"/>
</dbReference>
<evidence type="ECO:0000313" key="6">
    <source>
        <dbReference type="Proteomes" id="UP001049518"/>
    </source>
</evidence>
<dbReference type="InterPro" id="IPR011008">
    <property type="entry name" value="Dimeric_a/b-barrel"/>
</dbReference>
<name>A0ABX8R3K9_9ACTN</name>
<evidence type="ECO:0000256" key="2">
    <source>
        <dbReference type="ARBA" id="ARBA00023125"/>
    </source>
</evidence>
<evidence type="ECO:0000256" key="1">
    <source>
        <dbReference type="ARBA" id="ARBA00023015"/>
    </source>
</evidence>
<dbReference type="InterPro" id="IPR019888">
    <property type="entry name" value="Tscrpt_reg_AsnC-like"/>
</dbReference>
<keyword evidence="1" id="KW-0805">Transcription regulation</keyword>
<keyword evidence="2" id="KW-0238">DNA-binding</keyword>
<dbReference type="PRINTS" id="PR00033">
    <property type="entry name" value="HTHASNC"/>
</dbReference>